<feature type="transmembrane region" description="Helical" evidence="1">
    <location>
        <begin position="179"/>
        <end position="200"/>
    </location>
</feature>
<keyword evidence="1" id="KW-0812">Transmembrane</keyword>
<organism evidence="3 4">
    <name type="scientific">Agromyces atrinae</name>
    <dbReference type="NCBI Taxonomy" id="592376"/>
    <lineage>
        <taxon>Bacteria</taxon>
        <taxon>Bacillati</taxon>
        <taxon>Actinomycetota</taxon>
        <taxon>Actinomycetes</taxon>
        <taxon>Micrococcales</taxon>
        <taxon>Microbacteriaceae</taxon>
        <taxon>Agromyces</taxon>
    </lineage>
</organism>
<keyword evidence="1" id="KW-1133">Transmembrane helix</keyword>
<sequence>MIESGVGRRFGERPTGNLDAPAEAIIDAAAVSWYPPFATEVAAIRAAFEREARSEMESTTAAMIASDPRRRDTVTPAPWRTGLRVLGFLAGATALAGILISLGVSRRNQPPIDASVAAIVVGIASVIALVCLGASLLSPSRMGVPNRMMSISLGVATVGALGSALALLTRPATWDETTIVWWLLIVGSGLAMAVLLVIVLRARHVYARSTTAVTDTDVDELRLAIITRALDAATRAADEAWSRVPPETRRAIESERDDAIDAIEQRTPALIDAVMVRSIAPGAAGLPHAADTLHSVMHLGAAQLADRREPGRYGYFVKRARAGATRLD</sequence>
<protein>
    <submittedName>
        <fullName evidence="3">Uncharacterized protein</fullName>
    </submittedName>
</protein>
<keyword evidence="4" id="KW-1185">Reference proteome</keyword>
<feature type="transmembrane region" description="Helical" evidence="1">
    <location>
        <begin position="85"/>
        <end position="104"/>
    </location>
</feature>
<dbReference type="EMBL" id="JACCBI010000001">
    <property type="protein sequence ID" value="NYD66366.1"/>
    <property type="molecule type" value="Genomic_DNA"/>
</dbReference>
<dbReference type="EMBL" id="SDPM01000004">
    <property type="protein sequence ID" value="RXZ86682.1"/>
    <property type="molecule type" value="Genomic_DNA"/>
</dbReference>
<reference evidence="2 5" key="2">
    <citation type="submission" date="2020-07" db="EMBL/GenBank/DDBJ databases">
        <title>Sequencing the genomes of 1000 actinobacteria strains.</title>
        <authorList>
            <person name="Klenk H.-P."/>
        </authorList>
    </citation>
    <scope>NUCLEOTIDE SEQUENCE [LARGE SCALE GENOMIC DNA]</scope>
    <source>
        <strain evidence="2 5">DSM 23870</strain>
    </source>
</reference>
<evidence type="ECO:0000313" key="5">
    <source>
        <dbReference type="Proteomes" id="UP000581087"/>
    </source>
</evidence>
<feature type="transmembrane region" description="Helical" evidence="1">
    <location>
        <begin position="116"/>
        <end position="137"/>
    </location>
</feature>
<evidence type="ECO:0000313" key="4">
    <source>
        <dbReference type="Proteomes" id="UP000292686"/>
    </source>
</evidence>
<dbReference type="Proteomes" id="UP000581087">
    <property type="component" value="Unassembled WGS sequence"/>
</dbReference>
<dbReference type="Proteomes" id="UP000292686">
    <property type="component" value="Unassembled WGS sequence"/>
</dbReference>
<dbReference type="AlphaFoldDB" id="A0A4Q2M9T4"/>
<accession>A0A4Q2M9T4</accession>
<evidence type="ECO:0000313" key="2">
    <source>
        <dbReference type="EMBL" id="NYD66366.1"/>
    </source>
</evidence>
<evidence type="ECO:0000256" key="1">
    <source>
        <dbReference type="SAM" id="Phobius"/>
    </source>
</evidence>
<comment type="caution">
    <text evidence="3">The sequence shown here is derived from an EMBL/GenBank/DDBJ whole genome shotgun (WGS) entry which is preliminary data.</text>
</comment>
<reference evidence="3 4" key="1">
    <citation type="submission" date="2019-01" db="EMBL/GenBank/DDBJ databases">
        <title>Agromyces.</title>
        <authorList>
            <person name="Li J."/>
        </authorList>
    </citation>
    <scope>NUCLEOTIDE SEQUENCE [LARGE SCALE GENOMIC DNA]</scope>
    <source>
        <strain evidence="3 4">DSM 23870</strain>
    </source>
</reference>
<feature type="transmembrane region" description="Helical" evidence="1">
    <location>
        <begin position="149"/>
        <end position="167"/>
    </location>
</feature>
<proteinExistence type="predicted"/>
<keyword evidence="1" id="KW-0472">Membrane</keyword>
<dbReference type="OrthoDB" id="5116380at2"/>
<name>A0A4Q2M9T4_9MICO</name>
<evidence type="ECO:0000313" key="3">
    <source>
        <dbReference type="EMBL" id="RXZ86682.1"/>
    </source>
</evidence>
<dbReference type="InterPro" id="IPR036259">
    <property type="entry name" value="MFS_trans_sf"/>
</dbReference>
<dbReference type="SUPFAM" id="SSF103473">
    <property type="entry name" value="MFS general substrate transporter"/>
    <property type="match status" value="1"/>
</dbReference>
<gene>
    <name evidence="2" type="ORF">BJ972_000885</name>
    <name evidence="3" type="ORF">ESP50_09880</name>
</gene>
<dbReference type="RefSeq" id="WP_129174608.1">
    <property type="nucleotide sequence ID" value="NZ_JACCBI010000001.1"/>
</dbReference>